<gene>
    <name evidence="1" type="ORF">AVDCRST_MAG80-2323</name>
</gene>
<feature type="non-terminal residue" evidence="1">
    <location>
        <position position="84"/>
    </location>
</feature>
<dbReference type="AlphaFoldDB" id="A0A6J4QQE1"/>
<protein>
    <submittedName>
        <fullName evidence="1">Uncharacterized protein</fullName>
    </submittedName>
</protein>
<accession>A0A6J4QQE1</accession>
<dbReference type="EMBL" id="CADCVC010000206">
    <property type="protein sequence ID" value="CAA9451484.1"/>
    <property type="molecule type" value="Genomic_DNA"/>
</dbReference>
<organism evidence="1">
    <name type="scientific">uncultured Rubrobacteraceae bacterium</name>
    <dbReference type="NCBI Taxonomy" id="349277"/>
    <lineage>
        <taxon>Bacteria</taxon>
        <taxon>Bacillati</taxon>
        <taxon>Actinomycetota</taxon>
        <taxon>Rubrobacteria</taxon>
        <taxon>Rubrobacterales</taxon>
        <taxon>Rubrobacteraceae</taxon>
        <taxon>environmental samples</taxon>
    </lineage>
</organism>
<evidence type="ECO:0000313" key="1">
    <source>
        <dbReference type="EMBL" id="CAA9451484.1"/>
    </source>
</evidence>
<proteinExistence type="predicted"/>
<name>A0A6J4QQE1_9ACTN</name>
<feature type="non-terminal residue" evidence="1">
    <location>
        <position position="1"/>
    </location>
</feature>
<reference evidence="1" key="1">
    <citation type="submission" date="2020-02" db="EMBL/GenBank/DDBJ databases">
        <authorList>
            <person name="Meier V. D."/>
        </authorList>
    </citation>
    <scope>NUCLEOTIDE SEQUENCE</scope>
    <source>
        <strain evidence="1">AVDCRST_MAG80</strain>
    </source>
</reference>
<sequence>EDPKIARPGVSLEDDQAIGEGLYRARHADVRGGPSLPCALRALPVLSLCGGANGVLRGQRVLQVADRRDRSALQEQYARLAEQL</sequence>